<name>A0AAW3T978_9MICO</name>
<evidence type="ECO:0000313" key="2">
    <source>
        <dbReference type="Proteomes" id="UP000590225"/>
    </source>
</evidence>
<comment type="caution">
    <text evidence="1">The sequence shown here is derived from an EMBL/GenBank/DDBJ whole genome shotgun (WGS) entry which is preliminary data.</text>
</comment>
<evidence type="ECO:0008006" key="3">
    <source>
        <dbReference type="Google" id="ProtNLM"/>
    </source>
</evidence>
<gene>
    <name evidence="1" type="ORF">FHW23_002509</name>
</gene>
<dbReference type="SUPFAM" id="SSF54593">
    <property type="entry name" value="Glyoxalase/Bleomycin resistance protein/Dihydroxybiphenyl dioxygenase"/>
    <property type="match status" value="2"/>
</dbReference>
<protein>
    <recommendedName>
        <fullName evidence="3">Glyoxalase-like domain-containing protein</fullName>
    </recommendedName>
</protein>
<dbReference type="RefSeq" id="WP_182516435.1">
    <property type="nucleotide sequence ID" value="NZ_JACGXP010000004.1"/>
</dbReference>
<proteinExistence type="predicted"/>
<organism evidence="1 2">
    <name type="scientific">Curtobacterium pusillum</name>
    <dbReference type="NCBI Taxonomy" id="69373"/>
    <lineage>
        <taxon>Bacteria</taxon>
        <taxon>Bacillati</taxon>
        <taxon>Actinomycetota</taxon>
        <taxon>Actinomycetes</taxon>
        <taxon>Micrococcales</taxon>
        <taxon>Microbacteriaceae</taxon>
        <taxon>Curtobacterium</taxon>
    </lineage>
</organism>
<evidence type="ECO:0000313" key="1">
    <source>
        <dbReference type="EMBL" id="MBA8991240.1"/>
    </source>
</evidence>
<dbReference type="EMBL" id="JACGXP010000004">
    <property type="protein sequence ID" value="MBA8991240.1"/>
    <property type="molecule type" value="Genomic_DNA"/>
</dbReference>
<accession>A0AAW3T978</accession>
<dbReference type="Proteomes" id="UP000590225">
    <property type="component" value="Unassembled WGS sequence"/>
</dbReference>
<dbReference type="InterPro" id="IPR029068">
    <property type="entry name" value="Glyas_Bleomycin-R_OHBP_Dase"/>
</dbReference>
<reference evidence="1 2" key="1">
    <citation type="submission" date="2020-07" db="EMBL/GenBank/DDBJ databases">
        <title>Above-ground endophytic microbial communities from plants in different locations in the United States.</title>
        <authorList>
            <person name="Frank C."/>
        </authorList>
    </citation>
    <scope>NUCLEOTIDE SEQUENCE [LARGE SCALE GENOMIC DNA]</scope>
    <source>
        <strain evidence="1 2">WPL5_2</strain>
    </source>
</reference>
<sequence>MTITVQQIQYTTDPSAWRALARGLGLEPLAGGDDVWSEFAGDGVLAIHRVESPDDERTGINLLADGPEALDALERALVGAGASVRRTVLDDIGPLLVVDGPLPMTATASPSAAARAAAPLTVMPIWYGSDVTAQAAIAEAAGLRRRLSSDSGVWIDFTAVGGGAIALHRAEQDGVELSFEYTGDLDALAARLVEAGYEPRIIDEAYNRTLRVARPDGPDLWVNGAQQDLYGYTRSS</sequence>
<dbReference type="AlphaFoldDB" id="A0AAW3T978"/>